<evidence type="ECO:0000259" key="11">
    <source>
        <dbReference type="PROSITE" id="PS50950"/>
    </source>
</evidence>
<evidence type="ECO:0000256" key="10">
    <source>
        <dbReference type="SAM" id="MobiDB-lite"/>
    </source>
</evidence>
<dbReference type="GO" id="GO:0003677">
    <property type="term" value="F:DNA binding"/>
    <property type="evidence" value="ECO:0007669"/>
    <property type="project" value="UniProtKB-UniRule"/>
</dbReference>
<evidence type="ECO:0000256" key="4">
    <source>
        <dbReference type="ARBA" id="ARBA00022833"/>
    </source>
</evidence>
<dbReference type="InterPro" id="IPR052224">
    <property type="entry name" value="THAP_domain_protein"/>
</dbReference>
<dbReference type="GO" id="GO:0005634">
    <property type="term" value="C:nucleus"/>
    <property type="evidence" value="ECO:0007669"/>
    <property type="project" value="UniProtKB-SubCell"/>
</dbReference>
<dbReference type="SMART" id="SM00692">
    <property type="entry name" value="DM3"/>
    <property type="match status" value="1"/>
</dbReference>
<keyword evidence="5" id="KW-0175">Coiled coil</keyword>
<evidence type="ECO:0000313" key="12">
    <source>
        <dbReference type="EMBL" id="PWA26102.1"/>
    </source>
</evidence>
<keyword evidence="7" id="KW-0539">Nucleus</keyword>
<sequence>MRLHRGDATILRRKALSKPWRDFIKTRQENQLLSDKTRLQKWVNNMRRGEWTPSRHQYLCSEHFTEDCFDIRWGIRYLKNTAFPTLFPSVENECEDKVTLQRSPKAISPSQAEDFERDTTRMPLILRKMHPPVKEESAMLLKVPLFQESEITSQSSLPETHTTVCEVTGDSGVSAMPCLTPAMCSEEQTDSIVTVLCCETLGPHSSNAHCASFAADQSQTFRFVPVGSMRDKSLGSFAEETEPSDREHVLVHEHSYCRPDTDKDELWSKIVNLHAKILELDRREESTVAKIHTLENEISLLKRDGASSPCSSTKDRFSSVVTDPHLAKQQDDRGQREHCQSDPADVDPAPPGLDERRPAVIQVHLHFLEGEDEELRGAEDEGDEPRCAYGDVPPEGALQEGDHGLADGVVAVDSHGHNHVGGGEHPDHLQVLHEAAEEVRPAEPVRNFHGKLRQDLEKSHHQIR</sequence>
<keyword evidence="3 9" id="KW-0863">Zinc-finger</keyword>
<comment type="subcellular location">
    <subcellularLocation>
        <location evidence="1">Nucleus</location>
    </subcellularLocation>
</comment>
<feature type="domain" description="THAP-type" evidence="11">
    <location>
        <begin position="1"/>
        <end position="87"/>
    </location>
</feature>
<evidence type="ECO:0000256" key="5">
    <source>
        <dbReference type="ARBA" id="ARBA00023054"/>
    </source>
</evidence>
<evidence type="ECO:0000256" key="2">
    <source>
        <dbReference type="ARBA" id="ARBA00022723"/>
    </source>
</evidence>
<comment type="caution">
    <text evidence="12">The sequence shown here is derived from an EMBL/GenBank/DDBJ whole genome shotgun (WGS) entry which is preliminary data.</text>
</comment>
<dbReference type="Pfam" id="PF05485">
    <property type="entry name" value="THAP"/>
    <property type="match status" value="1"/>
</dbReference>
<dbReference type="AlphaFoldDB" id="A0A315VRD1"/>
<dbReference type="GO" id="GO:0008270">
    <property type="term" value="F:zinc ion binding"/>
    <property type="evidence" value="ECO:0007669"/>
    <property type="project" value="UniProtKB-KW"/>
</dbReference>
<evidence type="ECO:0000256" key="1">
    <source>
        <dbReference type="ARBA" id="ARBA00004123"/>
    </source>
</evidence>
<keyword evidence="2" id="KW-0479">Metal-binding</keyword>
<organism evidence="12 13">
    <name type="scientific">Gambusia affinis</name>
    <name type="common">Western mosquitofish</name>
    <name type="synonym">Heterandria affinis</name>
    <dbReference type="NCBI Taxonomy" id="33528"/>
    <lineage>
        <taxon>Eukaryota</taxon>
        <taxon>Metazoa</taxon>
        <taxon>Chordata</taxon>
        <taxon>Craniata</taxon>
        <taxon>Vertebrata</taxon>
        <taxon>Euteleostomi</taxon>
        <taxon>Actinopterygii</taxon>
        <taxon>Neopterygii</taxon>
        <taxon>Teleostei</taxon>
        <taxon>Neoteleostei</taxon>
        <taxon>Acanthomorphata</taxon>
        <taxon>Ovalentaria</taxon>
        <taxon>Atherinomorphae</taxon>
        <taxon>Cyprinodontiformes</taxon>
        <taxon>Poeciliidae</taxon>
        <taxon>Poeciliinae</taxon>
        <taxon>Gambusia</taxon>
    </lineage>
</organism>
<evidence type="ECO:0000313" key="13">
    <source>
        <dbReference type="Proteomes" id="UP000250572"/>
    </source>
</evidence>
<dbReference type="InterPro" id="IPR006612">
    <property type="entry name" value="THAP_Znf"/>
</dbReference>
<keyword evidence="13" id="KW-1185">Reference proteome</keyword>
<dbReference type="SUPFAM" id="SSF57716">
    <property type="entry name" value="Glucocorticoid receptor-like (DNA-binding domain)"/>
    <property type="match status" value="1"/>
</dbReference>
<dbReference type="EMBL" id="NHOQ01001223">
    <property type="protein sequence ID" value="PWA26102.1"/>
    <property type="molecule type" value="Genomic_DNA"/>
</dbReference>
<keyword evidence="4" id="KW-0862">Zinc</keyword>
<reference evidence="12 13" key="1">
    <citation type="journal article" date="2018" name="G3 (Bethesda)">
        <title>A High-Quality Reference Genome for the Invasive Mosquitofish Gambusia affinis Using a Chicago Library.</title>
        <authorList>
            <person name="Hoffberg S.L."/>
            <person name="Troendle N.J."/>
            <person name="Glenn T.C."/>
            <person name="Mahmud O."/>
            <person name="Louha S."/>
            <person name="Chalopin D."/>
            <person name="Bennetzen J.L."/>
            <person name="Mauricio R."/>
        </authorList>
    </citation>
    <scope>NUCLEOTIDE SEQUENCE [LARGE SCALE GENOMIC DNA]</scope>
    <source>
        <strain evidence="12">NE01/NJP1002.9</strain>
        <tissue evidence="12">Muscle</tissue>
    </source>
</reference>
<gene>
    <name evidence="12" type="ORF">CCH79_00015214</name>
</gene>
<dbReference type="SMART" id="SM00980">
    <property type="entry name" value="THAP"/>
    <property type="match status" value="1"/>
</dbReference>
<dbReference type="PROSITE" id="PS50950">
    <property type="entry name" value="ZF_THAP"/>
    <property type="match status" value="1"/>
</dbReference>
<accession>A0A315VRD1</accession>
<evidence type="ECO:0000256" key="7">
    <source>
        <dbReference type="ARBA" id="ARBA00023242"/>
    </source>
</evidence>
<keyword evidence="6 9" id="KW-0238">DNA-binding</keyword>
<evidence type="ECO:0000256" key="8">
    <source>
        <dbReference type="ARBA" id="ARBA00039526"/>
    </source>
</evidence>
<protein>
    <recommendedName>
        <fullName evidence="8">THAP domain-containing protein 5</fullName>
    </recommendedName>
</protein>
<evidence type="ECO:0000256" key="6">
    <source>
        <dbReference type="ARBA" id="ARBA00023125"/>
    </source>
</evidence>
<evidence type="ECO:0000256" key="3">
    <source>
        <dbReference type="ARBA" id="ARBA00022771"/>
    </source>
</evidence>
<evidence type="ECO:0000256" key="9">
    <source>
        <dbReference type="PROSITE-ProRule" id="PRU00309"/>
    </source>
</evidence>
<name>A0A315VRD1_GAMAF</name>
<dbReference type="PANTHER" id="PTHR46927:SF1">
    <property type="entry name" value="THAP DOMAIN-CONTAINING PROTEIN 5"/>
    <property type="match status" value="1"/>
</dbReference>
<feature type="compositionally biased region" description="Basic and acidic residues" evidence="10">
    <location>
        <begin position="325"/>
        <end position="340"/>
    </location>
</feature>
<proteinExistence type="predicted"/>
<feature type="region of interest" description="Disordered" evidence="10">
    <location>
        <begin position="304"/>
        <end position="355"/>
    </location>
</feature>
<dbReference type="PANTHER" id="PTHR46927">
    <property type="entry name" value="AGAP005574-PA"/>
    <property type="match status" value="1"/>
</dbReference>
<dbReference type="Proteomes" id="UP000250572">
    <property type="component" value="Unassembled WGS sequence"/>
</dbReference>